<evidence type="ECO:0000313" key="15">
    <source>
        <dbReference type="Proteomes" id="UP000593567"/>
    </source>
</evidence>
<feature type="region of interest" description="Disordered" evidence="10">
    <location>
        <begin position="1302"/>
        <end position="1379"/>
    </location>
</feature>
<dbReference type="InterPro" id="IPR003961">
    <property type="entry name" value="FN3_dom"/>
</dbReference>
<dbReference type="SUPFAM" id="SSF49265">
    <property type="entry name" value="Fibronectin type III"/>
    <property type="match status" value="3"/>
</dbReference>
<dbReference type="GO" id="GO:0016020">
    <property type="term" value="C:membrane"/>
    <property type="evidence" value="ECO:0007669"/>
    <property type="project" value="UniProtKB-SubCell"/>
</dbReference>
<dbReference type="SMART" id="SM00408">
    <property type="entry name" value="IGc2"/>
    <property type="match status" value="3"/>
</dbReference>
<evidence type="ECO:0000256" key="7">
    <source>
        <dbReference type="ARBA" id="ARBA00023136"/>
    </source>
</evidence>
<feature type="transmembrane region" description="Helical" evidence="11">
    <location>
        <begin position="956"/>
        <end position="980"/>
    </location>
</feature>
<comment type="caution">
    <text evidence="14">The sequence shown here is derived from an EMBL/GenBank/DDBJ whole genome shotgun (WGS) entry which is preliminary data.</text>
</comment>
<dbReference type="SMART" id="SM00409">
    <property type="entry name" value="IG"/>
    <property type="match status" value="3"/>
</dbReference>
<evidence type="ECO:0000259" key="13">
    <source>
        <dbReference type="PROSITE" id="PS50853"/>
    </source>
</evidence>
<keyword evidence="15" id="KW-1185">Reference proteome</keyword>
<feature type="domain" description="Fibronectin type-III" evidence="13">
    <location>
        <begin position="555"/>
        <end position="653"/>
    </location>
</feature>
<organism evidence="14 15">
    <name type="scientific">Bugula neritina</name>
    <name type="common">Brown bryozoan</name>
    <name type="synonym">Sertularia neritina</name>
    <dbReference type="NCBI Taxonomy" id="10212"/>
    <lineage>
        <taxon>Eukaryota</taxon>
        <taxon>Metazoa</taxon>
        <taxon>Spiralia</taxon>
        <taxon>Lophotrochozoa</taxon>
        <taxon>Bryozoa</taxon>
        <taxon>Gymnolaemata</taxon>
        <taxon>Cheilostomatida</taxon>
        <taxon>Flustrina</taxon>
        <taxon>Buguloidea</taxon>
        <taxon>Bugulidae</taxon>
        <taxon>Bugula</taxon>
    </lineage>
</organism>
<dbReference type="PANTHER" id="PTHR13817">
    <property type="entry name" value="TITIN"/>
    <property type="match status" value="1"/>
</dbReference>
<evidence type="ECO:0000256" key="3">
    <source>
        <dbReference type="ARBA" id="ARBA00022729"/>
    </source>
</evidence>
<feature type="domain" description="Fibronectin type-III" evidence="13">
    <location>
        <begin position="256"/>
        <end position="350"/>
    </location>
</feature>
<feature type="region of interest" description="Disordered" evidence="10">
    <location>
        <begin position="1255"/>
        <end position="1288"/>
    </location>
</feature>
<feature type="domain" description="Fibronectin type-III" evidence="13">
    <location>
        <begin position="453"/>
        <end position="551"/>
    </location>
</feature>
<keyword evidence="2 11" id="KW-0812">Transmembrane</keyword>
<dbReference type="PANTHER" id="PTHR13817:SF102">
    <property type="entry name" value="DOWN SYNDROME CELL ADHESION MOLECULE-LIKE PROTEIN DSCAM2"/>
    <property type="match status" value="1"/>
</dbReference>
<proteinExistence type="predicted"/>
<feature type="domain" description="Fibronectin type-III" evidence="13">
    <location>
        <begin position="838"/>
        <end position="933"/>
    </location>
</feature>
<feature type="domain" description="Ig-like" evidence="12">
    <location>
        <begin position="49"/>
        <end position="138"/>
    </location>
</feature>
<evidence type="ECO:0000256" key="11">
    <source>
        <dbReference type="SAM" id="Phobius"/>
    </source>
</evidence>
<dbReference type="SMART" id="SM00060">
    <property type="entry name" value="FN3"/>
    <property type="match status" value="6"/>
</dbReference>
<feature type="compositionally biased region" description="Polar residues" evidence="10">
    <location>
        <begin position="1356"/>
        <end position="1365"/>
    </location>
</feature>
<dbReference type="FunFam" id="2.60.40.10:FF:000028">
    <property type="entry name" value="Neuronal cell adhesion molecule"/>
    <property type="match status" value="2"/>
</dbReference>
<dbReference type="Proteomes" id="UP000593567">
    <property type="component" value="Unassembled WGS sequence"/>
</dbReference>
<feature type="compositionally biased region" description="Basic residues" evidence="10">
    <location>
        <begin position="1255"/>
        <end position="1275"/>
    </location>
</feature>
<dbReference type="InterPro" id="IPR013783">
    <property type="entry name" value="Ig-like_fold"/>
</dbReference>
<dbReference type="Gene3D" id="2.60.40.10">
    <property type="entry name" value="Immunoglobulins"/>
    <property type="match status" value="10"/>
</dbReference>
<dbReference type="FunFam" id="2.60.40.10:FF:000104">
    <property type="entry name" value="Down syndrome cell adhesion molecule b"/>
    <property type="match status" value="1"/>
</dbReference>
<dbReference type="InterPro" id="IPR056754">
    <property type="entry name" value="DSCAM/DSCAML_C"/>
</dbReference>
<evidence type="ECO:0000313" key="14">
    <source>
        <dbReference type="EMBL" id="KAF6031979.1"/>
    </source>
</evidence>
<sequence>MLQQNTDSSSTLSFSSISTTDVGNYTCVASNKAGVVSTTAQLHQVNVRPYWLVQPKDSEAILEDTKEILCRGSGSPPPTVIWKEAIDSNPQTYQTINNKNDSRQQVLDNGSLFITNITFADAKQYICQISNGISPDISQIIRLTVNAPVKYTKTTDTIVSLVGQEVTLICNAVGDLPIHTVWAAKRQGETDWVQLDTLTSSRLNLMTEKTASGHKTMLTVGSLLRADNGEYRCISTNDFGEAHRRIQLIVKEAPAAVKNLTAIKIKSREVVLSWILPDNGNSAITEYILQFLPIKEDQESTPQHAIINSTAQKILADLQPATLYRILVIAVNAVGKSKPSREVEVTTAEEAPSGPPADIALKTLSDTSLLITWLPPESNLLNGKLVGYKIGFKSKNSSDDYMYAMLHSASADNFKLVNLFPNVCYLVTVAAFNSKGLGPPSVPAEACTFEDIPSKAPDGLSLETYNRSVTVKWEAIHLPHFYGGILGYKVFIHQANAHQDEREQHMKISKLTEVTFQDLDVYTNYSIQVLAYSDKGNGPRSSPAFTMTAPAPPGEPLSVSAHAINSSCVLVSWLKPNRTNGILQKYAVTVYSGSKYLKQITINQSATQHHVVNGFTQDLAYGFTVKAKNFGTEYGLESDLITATPLFNATPAIATMEQRISVEYHQSFLMPCFAFGDPKPTVDWTKAGSSHMSLDHFKVIENNSLYIDTVYKKDSGYYTCTATNLHGKTTATFLLDVFDDIEIGLPSAPILSIDSILSSSIQVSWISTGNGGSALTGWSLEISESGKWKTIDLPQSRRSYRFLQLPCSQSFDIRIRGVNMEGSSVYSNAVSATTLGSKPTALTDGKILSSLSNTSMLVDFNQWSDNGCPITIFRITYGKLGDDRRSMLGPITSSLQSVAINELLPGTSYNIVVTAYNTAGSTSVHLNATTLAADGSTVAQSQEDNGDGATTHFNKWISAIPISILVSLIILAVVVGCCFLKKRKMHMFGYKGGNKSRKSIFSSISDHKAHRPISRQFDIPRENYSGDSGVWLLNHPITNLSADHTDADKEQCNYETCTPTLSFIRAKLSKETDYLTDIHRDTKENCRYCGDQTLAQYGGESPIHLPAVPHGYHSLLTNRVYSSEALRHVGRTDEYRPNTTMLHNTETSRKIGRYSSCMSSMATVSSNQEELITAYHNSKISPPGPILFESPRPYTSSVSPESSIATESGIRMFTQSPPKPEESRQAVCEVPIYSTTLPSEFEPAKDQVVELKPANFKRIRRRPHRKKQKRSHSQWKFRDAGEDISTNSDECNYPPCIPYHSSSLSSKSDGGYGTKSKSIDDSFKAKSHKRSEGGEFGEEEEKMSLVQMAHGAGETTPPSSQSNLATDLDGESPVAGNLK</sequence>
<dbReference type="Pfam" id="PF25059">
    <property type="entry name" value="FN3_DSCAM-DSCAML_C"/>
    <property type="match status" value="1"/>
</dbReference>
<keyword evidence="8" id="KW-1015">Disulfide bond</keyword>
<dbReference type="InterPro" id="IPR013098">
    <property type="entry name" value="Ig_I-set"/>
</dbReference>
<dbReference type="InterPro" id="IPR036179">
    <property type="entry name" value="Ig-like_dom_sf"/>
</dbReference>
<name>A0A7J7K012_BUGNE</name>
<evidence type="ECO:0000256" key="5">
    <source>
        <dbReference type="ARBA" id="ARBA00022889"/>
    </source>
</evidence>
<keyword evidence="5" id="KW-0130">Cell adhesion</keyword>
<evidence type="ECO:0000256" key="1">
    <source>
        <dbReference type="ARBA" id="ARBA00004167"/>
    </source>
</evidence>
<dbReference type="Pfam" id="PF00041">
    <property type="entry name" value="fn3"/>
    <property type="match status" value="5"/>
</dbReference>
<dbReference type="InterPro" id="IPR036116">
    <property type="entry name" value="FN3_sf"/>
</dbReference>
<dbReference type="PROSITE" id="PS50835">
    <property type="entry name" value="IG_LIKE"/>
    <property type="match status" value="4"/>
</dbReference>
<gene>
    <name evidence="14" type="ORF">EB796_009701</name>
</gene>
<evidence type="ECO:0000256" key="4">
    <source>
        <dbReference type="ARBA" id="ARBA00022737"/>
    </source>
</evidence>
<evidence type="ECO:0000256" key="2">
    <source>
        <dbReference type="ARBA" id="ARBA00022692"/>
    </source>
</evidence>
<evidence type="ECO:0000256" key="8">
    <source>
        <dbReference type="ARBA" id="ARBA00023157"/>
    </source>
</evidence>
<dbReference type="EMBL" id="VXIV02001548">
    <property type="protein sequence ID" value="KAF6031979.1"/>
    <property type="molecule type" value="Genomic_DNA"/>
</dbReference>
<dbReference type="PROSITE" id="PS50853">
    <property type="entry name" value="FN3"/>
    <property type="match status" value="6"/>
</dbReference>
<feature type="domain" description="Fibronectin type-III" evidence="13">
    <location>
        <begin position="745"/>
        <end position="837"/>
    </location>
</feature>
<dbReference type="InterPro" id="IPR007110">
    <property type="entry name" value="Ig-like_dom"/>
</dbReference>
<comment type="subcellular location">
    <subcellularLocation>
        <location evidence="1">Membrane</location>
        <topology evidence="1">Single-pass membrane protein</topology>
    </subcellularLocation>
</comment>
<keyword evidence="6 11" id="KW-1133">Transmembrane helix</keyword>
<dbReference type="CDD" id="cd00063">
    <property type="entry name" value="FN3"/>
    <property type="match status" value="6"/>
</dbReference>
<dbReference type="Pfam" id="PF13927">
    <property type="entry name" value="Ig_3"/>
    <property type="match status" value="1"/>
</dbReference>
<feature type="domain" description="Ig-like" evidence="12">
    <location>
        <begin position="651"/>
        <end position="736"/>
    </location>
</feature>
<dbReference type="OrthoDB" id="10001713at2759"/>
<feature type="domain" description="Fibronectin type-III" evidence="13">
    <location>
        <begin position="355"/>
        <end position="451"/>
    </location>
</feature>
<evidence type="ECO:0000256" key="6">
    <source>
        <dbReference type="ARBA" id="ARBA00022989"/>
    </source>
</evidence>
<keyword evidence="4" id="KW-0677">Repeat</keyword>
<feature type="domain" description="Ig-like" evidence="12">
    <location>
        <begin position="1"/>
        <end position="43"/>
    </location>
</feature>
<keyword evidence="9" id="KW-0393">Immunoglobulin domain</keyword>
<evidence type="ECO:0000259" key="12">
    <source>
        <dbReference type="PROSITE" id="PS50835"/>
    </source>
</evidence>
<protein>
    <submittedName>
        <fullName evidence="14">DSCAM</fullName>
    </submittedName>
</protein>
<accession>A0A7J7K012</accession>
<keyword evidence="7 11" id="KW-0472">Membrane</keyword>
<dbReference type="InterPro" id="IPR003599">
    <property type="entry name" value="Ig_sub"/>
</dbReference>
<dbReference type="InterPro" id="IPR003598">
    <property type="entry name" value="Ig_sub2"/>
</dbReference>
<evidence type="ECO:0000256" key="9">
    <source>
        <dbReference type="ARBA" id="ARBA00023319"/>
    </source>
</evidence>
<dbReference type="Pfam" id="PF07679">
    <property type="entry name" value="I-set"/>
    <property type="match status" value="3"/>
</dbReference>
<dbReference type="GO" id="GO:0007155">
    <property type="term" value="P:cell adhesion"/>
    <property type="evidence" value="ECO:0007669"/>
    <property type="project" value="UniProtKB-KW"/>
</dbReference>
<keyword evidence="3" id="KW-0732">Signal</keyword>
<feature type="domain" description="Ig-like" evidence="12">
    <location>
        <begin position="148"/>
        <end position="247"/>
    </location>
</feature>
<dbReference type="SUPFAM" id="SSF48726">
    <property type="entry name" value="Immunoglobulin"/>
    <property type="match status" value="4"/>
</dbReference>
<dbReference type="InterPro" id="IPR050964">
    <property type="entry name" value="Striated_Muscle_Regulatory"/>
</dbReference>
<evidence type="ECO:0000256" key="10">
    <source>
        <dbReference type="SAM" id="MobiDB-lite"/>
    </source>
</evidence>
<reference evidence="14" key="1">
    <citation type="submission" date="2020-06" db="EMBL/GenBank/DDBJ databases">
        <title>Draft genome of Bugula neritina, a colonial animal packing powerful symbionts and potential medicines.</title>
        <authorList>
            <person name="Rayko M."/>
        </authorList>
    </citation>
    <scope>NUCLEOTIDE SEQUENCE [LARGE SCALE GENOMIC DNA]</scope>
    <source>
        <strain evidence="14">Kwan_BN1</strain>
    </source>
</reference>